<dbReference type="Proteomes" id="UP000317982">
    <property type="component" value="Unassembled WGS sequence"/>
</dbReference>
<dbReference type="GO" id="GO:0003700">
    <property type="term" value="F:DNA-binding transcription factor activity"/>
    <property type="evidence" value="ECO:0007669"/>
    <property type="project" value="TreeGrafter"/>
</dbReference>
<keyword evidence="2 4" id="KW-0238">DNA-binding</keyword>
<sequence>MYSRLETLMPDPDDLTARARIRDAALAQFADVGFQKATIRSIAAEAGVSPGLLRHHFGSKEELRDAVDAHVLDQIREANAKVAEAAGQHTFSPAVSRESMQPFQRYFSRALLDGSPTIAALFDQVAKLTEAWIEESDKLRDDEPMIDVGTRAAAWTAMVFGVSLLQNHVGRLLGVDDIYADPEHRLELAMLDIYSHALITPELARQARESLDRKE</sequence>
<dbReference type="InterPro" id="IPR001647">
    <property type="entry name" value="HTH_TetR"/>
</dbReference>
<dbReference type="Gene3D" id="1.10.357.10">
    <property type="entry name" value="Tetracycline Repressor, domain 2"/>
    <property type="match status" value="1"/>
</dbReference>
<keyword evidence="7" id="KW-1185">Reference proteome</keyword>
<name>A0A545AXC5_9ACTN</name>
<feature type="DNA-binding region" description="H-T-H motif" evidence="4">
    <location>
        <begin position="38"/>
        <end position="57"/>
    </location>
</feature>
<evidence type="ECO:0000313" key="7">
    <source>
        <dbReference type="Proteomes" id="UP000317982"/>
    </source>
</evidence>
<dbReference type="PRINTS" id="PR00455">
    <property type="entry name" value="HTHTETR"/>
</dbReference>
<dbReference type="PROSITE" id="PS01081">
    <property type="entry name" value="HTH_TETR_1"/>
    <property type="match status" value="1"/>
</dbReference>
<proteinExistence type="predicted"/>
<keyword evidence="1" id="KW-0805">Transcription regulation</keyword>
<organism evidence="6 7">
    <name type="scientific">Cryptosporangium phraense</name>
    <dbReference type="NCBI Taxonomy" id="2593070"/>
    <lineage>
        <taxon>Bacteria</taxon>
        <taxon>Bacillati</taxon>
        <taxon>Actinomycetota</taxon>
        <taxon>Actinomycetes</taxon>
        <taxon>Cryptosporangiales</taxon>
        <taxon>Cryptosporangiaceae</taxon>
        <taxon>Cryptosporangium</taxon>
    </lineage>
</organism>
<protein>
    <submittedName>
        <fullName evidence="6">TetR/AcrR family transcriptional regulator</fullName>
    </submittedName>
</protein>
<dbReference type="SUPFAM" id="SSF46689">
    <property type="entry name" value="Homeodomain-like"/>
    <property type="match status" value="1"/>
</dbReference>
<comment type="caution">
    <text evidence="6">The sequence shown here is derived from an EMBL/GenBank/DDBJ whole genome shotgun (WGS) entry which is preliminary data.</text>
</comment>
<feature type="domain" description="HTH tetR-type" evidence="5">
    <location>
        <begin position="15"/>
        <end position="75"/>
    </location>
</feature>
<evidence type="ECO:0000256" key="1">
    <source>
        <dbReference type="ARBA" id="ARBA00023015"/>
    </source>
</evidence>
<evidence type="ECO:0000256" key="3">
    <source>
        <dbReference type="ARBA" id="ARBA00023163"/>
    </source>
</evidence>
<dbReference type="InParanoid" id="A0A545AXC5"/>
<evidence type="ECO:0000259" key="5">
    <source>
        <dbReference type="PROSITE" id="PS50977"/>
    </source>
</evidence>
<dbReference type="PANTHER" id="PTHR30055">
    <property type="entry name" value="HTH-TYPE TRANSCRIPTIONAL REGULATOR RUTR"/>
    <property type="match status" value="1"/>
</dbReference>
<dbReference type="InterPro" id="IPR050109">
    <property type="entry name" value="HTH-type_TetR-like_transc_reg"/>
</dbReference>
<dbReference type="GO" id="GO:0000976">
    <property type="term" value="F:transcription cis-regulatory region binding"/>
    <property type="evidence" value="ECO:0007669"/>
    <property type="project" value="TreeGrafter"/>
</dbReference>
<reference evidence="6 7" key="1">
    <citation type="submission" date="2019-07" db="EMBL/GenBank/DDBJ databases">
        <title>Cryptosporangium phraense sp. nov., isolated from plant litter.</title>
        <authorList>
            <person name="Suriyachadkun C."/>
        </authorList>
    </citation>
    <scope>NUCLEOTIDE SEQUENCE [LARGE SCALE GENOMIC DNA]</scope>
    <source>
        <strain evidence="6 7">A-T 5661</strain>
    </source>
</reference>
<evidence type="ECO:0000313" key="6">
    <source>
        <dbReference type="EMBL" id="TQS45958.1"/>
    </source>
</evidence>
<dbReference type="InterPro" id="IPR023772">
    <property type="entry name" value="DNA-bd_HTH_TetR-type_CS"/>
</dbReference>
<keyword evidence="3" id="KW-0804">Transcription</keyword>
<evidence type="ECO:0000256" key="4">
    <source>
        <dbReference type="PROSITE-ProRule" id="PRU00335"/>
    </source>
</evidence>
<dbReference type="OrthoDB" id="3403733at2"/>
<gene>
    <name evidence="6" type="ORF">FL583_05550</name>
</gene>
<dbReference type="InterPro" id="IPR009057">
    <property type="entry name" value="Homeodomain-like_sf"/>
</dbReference>
<dbReference type="AlphaFoldDB" id="A0A545AXC5"/>
<dbReference type="PANTHER" id="PTHR30055:SF234">
    <property type="entry name" value="HTH-TYPE TRANSCRIPTIONAL REGULATOR BETI"/>
    <property type="match status" value="1"/>
</dbReference>
<accession>A0A545AXC5</accession>
<evidence type="ECO:0000256" key="2">
    <source>
        <dbReference type="ARBA" id="ARBA00023125"/>
    </source>
</evidence>
<dbReference type="EMBL" id="VIRS01000003">
    <property type="protein sequence ID" value="TQS45958.1"/>
    <property type="molecule type" value="Genomic_DNA"/>
</dbReference>
<dbReference type="Pfam" id="PF00440">
    <property type="entry name" value="TetR_N"/>
    <property type="match status" value="1"/>
</dbReference>
<dbReference type="RefSeq" id="WP_142703365.1">
    <property type="nucleotide sequence ID" value="NZ_VIRS01000003.1"/>
</dbReference>
<dbReference type="PROSITE" id="PS50977">
    <property type="entry name" value="HTH_TETR_2"/>
    <property type="match status" value="1"/>
</dbReference>